<dbReference type="InterPro" id="IPR003838">
    <property type="entry name" value="ABC3_permease_C"/>
</dbReference>
<keyword evidence="4 6" id="KW-1133">Transmembrane helix</keyword>
<feature type="transmembrane region" description="Helical" evidence="6">
    <location>
        <begin position="342"/>
        <end position="373"/>
    </location>
</feature>
<sequence>MLRNYVKIALRNIVRQRGLTFINILGLSIGLFCFVFFLLYALSEFSFDRFHTNADRIYRVYQWDNWTNTGETAHPMPLGPAMKQDLPGVKQYVRIRDAWRESFTKAGDKVTQAKISFADPQFFSVFSFTFKKGSAASALNDLYNVVLTEETAVRLWGKTDVVGKIIEVKVQDKYEPFVVSAIIENIPSNSSITFQMLGNFNFLTTVTSDGKGQVNDWRYSSSQTYVQLDHTNSLNAVKKRLDNFYRKYNADTEAETRKKGWKGAGLSRAYGLQPLLAMHMDTQLKGAQVAATDPELVWILLSIATGILLISCINFTTLAIGRSVHRAKEVGVRKVMGGNKRSLVVQFIAEALLLTILSASLGLLLLQIFLPYFQQISERELRVSFVQFPELSWLLVGLILIVGLLAGSYPAWILSGFKAVDALKTKVKLSGSTIFTKSLVTVQFVLSAGFIIATLIILQQLNYIKSKNPGFKSENIIVVNADGTWPKEIYPFFKQQIAAHPGIIGVTGSDQNLGGLSHSNTEVEVNGQPKKINELFVERDYLQVMGMQLKAGRDFNPAITSDRENAVIINEAMMKEFGWTLNNVIGQQIKGYRKDFNPVVIGVVKDFNYQSFKMKIEPQLFHQLADYRPYKYFVRIAPGDPSQVLATLQASWKEVVPDFPFRYSFLNEDLNRTYKSEARWSNIVGWAGGISIFLACLGLLGLSALAVANRTKEIGIRKVLGASSTTIFGLLSKDFVKLVLVAVLIASPLAWWVMNKWLQDFAFRIDIEWWVFALAGLLTIGISIFTIATQAVKAALTNPVKSLRSE</sequence>
<evidence type="ECO:0000313" key="10">
    <source>
        <dbReference type="Proteomes" id="UP000598820"/>
    </source>
</evidence>
<dbReference type="Proteomes" id="UP000598820">
    <property type="component" value="Unassembled WGS sequence"/>
</dbReference>
<feature type="domain" description="ABC3 transporter permease C-terminal" evidence="7">
    <location>
        <begin position="689"/>
        <end position="798"/>
    </location>
</feature>
<comment type="caution">
    <text evidence="9">The sequence shown here is derived from an EMBL/GenBank/DDBJ whole genome shotgun (WGS) entry which is preliminary data.</text>
</comment>
<keyword evidence="10" id="KW-1185">Reference proteome</keyword>
<protein>
    <submittedName>
        <fullName evidence="9">ABC transporter permease</fullName>
    </submittedName>
</protein>
<evidence type="ECO:0000256" key="5">
    <source>
        <dbReference type="ARBA" id="ARBA00023136"/>
    </source>
</evidence>
<keyword evidence="2" id="KW-1003">Cell membrane</keyword>
<dbReference type="InterPro" id="IPR050250">
    <property type="entry name" value="Macrolide_Exporter_MacB"/>
</dbReference>
<comment type="subcellular location">
    <subcellularLocation>
        <location evidence="1">Cell membrane</location>
        <topology evidence="1">Multi-pass membrane protein</topology>
    </subcellularLocation>
</comment>
<dbReference type="Pfam" id="PF12704">
    <property type="entry name" value="MacB_PCD"/>
    <property type="match status" value="2"/>
</dbReference>
<feature type="domain" description="MacB-like periplasmic core" evidence="8">
    <location>
        <begin position="20"/>
        <end position="243"/>
    </location>
</feature>
<dbReference type="Pfam" id="PF02687">
    <property type="entry name" value="FtsX"/>
    <property type="match status" value="2"/>
</dbReference>
<feature type="transmembrane region" description="Helical" evidence="6">
    <location>
        <begin position="296"/>
        <end position="321"/>
    </location>
</feature>
<feature type="transmembrane region" description="Helical" evidence="6">
    <location>
        <begin position="735"/>
        <end position="754"/>
    </location>
</feature>
<dbReference type="PANTHER" id="PTHR30572:SF18">
    <property type="entry name" value="ABC-TYPE MACROLIDE FAMILY EXPORT SYSTEM PERMEASE COMPONENT 2"/>
    <property type="match status" value="1"/>
</dbReference>
<evidence type="ECO:0000256" key="3">
    <source>
        <dbReference type="ARBA" id="ARBA00022692"/>
    </source>
</evidence>
<feature type="transmembrane region" description="Helical" evidence="6">
    <location>
        <begin position="393"/>
        <end position="417"/>
    </location>
</feature>
<dbReference type="EMBL" id="JACWZY010000003">
    <property type="protein sequence ID" value="MBD2700076.1"/>
    <property type="molecule type" value="Genomic_DNA"/>
</dbReference>
<feature type="transmembrane region" description="Helical" evidence="6">
    <location>
        <begin position="438"/>
        <end position="458"/>
    </location>
</feature>
<proteinExistence type="predicted"/>
<dbReference type="InterPro" id="IPR025857">
    <property type="entry name" value="MacB_PCD"/>
</dbReference>
<accession>A0A927AQC6</accession>
<dbReference type="PANTHER" id="PTHR30572">
    <property type="entry name" value="MEMBRANE COMPONENT OF TRANSPORTER-RELATED"/>
    <property type="match status" value="1"/>
</dbReference>
<dbReference type="AlphaFoldDB" id="A0A927AQC6"/>
<evidence type="ECO:0000256" key="4">
    <source>
        <dbReference type="ARBA" id="ARBA00022989"/>
    </source>
</evidence>
<organism evidence="9 10">
    <name type="scientific">Spirosoma profusum</name>
    <dbReference type="NCBI Taxonomy" id="2771354"/>
    <lineage>
        <taxon>Bacteria</taxon>
        <taxon>Pseudomonadati</taxon>
        <taxon>Bacteroidota</taxon>
        <taxon>Cytophagia</taxon>
        <taxon>Cytophagales</taxon>
        <taxon>Cytophagaceae</taxon>
        <taxon>Spirosoma</taxon>
    </lineage>
</organism>
<evidence type="ECO:0000259" key="8">
    <source>
        <dbReference type="Pfam" id="PF12704"/>
    </source>
</evidence>
<feature type="transmembrane region" description="Helical" evidence="6">
    <location>
        <begin position="683"/>
        <end position="708"/>
    </location>
</feature>
<feature type="transmembrane region" description="Helical" evidence="6">
    <location>
        <begin position="21"/>
        <end position="42"/>
    </location>
</feature>
<name>A0A927AQC6_9BACT</name>
<gene>
    <name evidence="9" type="ORF">IC229_05480</name>
</gene>
<evidence type="ECO:0000313" key="9">
    <source>
        <dbReference type="EMBL" id="MBD2700076.1"/>
    </source>
</evidence>
<evidence type="ECO:0000256" key="1">
    <source>
        <dbReference type="ARBA" id="ARBA00004651"/>
    </source>
</evidence>
<dbReference type="GO" id="GO:0005886">
    <property type="term" value="C:plasma membrane"/>
    <property type="evidence" value="ECO:0007669"/>
    <property type="project" value="UniProtKB-SubCell"/>
</dbReference>
<evidence type="ECO:0000259" key="7">
    <source>
        <dbReference type="Pfam" id="PF02687"/>
    </source>
</evidence>
<keyword evidence="5 6" id="KW-0472">Membrane</keyword>
<reference evidence="9" key="1">
    <citation type="submission" date="2020-09" db="EMBL/GenBank/DDBJ databases">
        <authorList>
            <person name="Kim M.K."/>
        </authorList>
    </citation>
    <scope>NUCLEOTIDE SEQUENCE</scope>
    <source>
        <strain evidence="9">BT702</strain>
    </source>
</reference>
<feature type="transmembrane region" description="Helical" evidence="6">
    <location>
        <begin position="769"/>
        <end position="796"/>
    </location>
</feature>
<dbReference type="GO" id="GO:0022857">
    <property type="term" value="F:transmembrane transporter activity"/>
    <property type="evidence" value="ECO:0007669"/>
    <property type="project" value="TreeGrafter"/>
</dbReference>
<feature type="domain" description="MacB-like periplasmic core" evidence="8">
    <location>
        <begin position="446"/>
        <end position="645"/>
    </location>
</feature>
<evidence type="ECO:0000256" key="2">
    <source>
        <dbReference type="ARBA" id="ARBA00022475"/>
    </source>
</evidence>
<evidence type="ECO:0000256" key="6">
    <source>
        <dbReference type="SAM" id="Phobius"/>
    </source>
</evidence>
<keyword evidence="3 6" id="KW-0812">Transmembrane</keyword>
<feature type="domain" description="ABC3 transporter permease C-terminal" evidence="7">
    <location>
        <begin position="302"/>
        <end position="415"/>
    </location>
</feature>